<evidence type="ECO:0000313" key="2">
    <source>
        <dbReference type="Proteomes" id="UP000886804"/>
    </source>
</evidence>
<protein>
    <recommendedName>
        <fullName evidence="3">NAD-dependent protein deacetylase, SIR2 family</fullName>
    </recommendedName>
</protein>
<accession>A0A9D2L9W3</accession>
<name>A0A9D2L9W3_9FIRM</name>
<gene>
    <name evidence="1" type="ORF">H9716_12590</name>
</gene>
<sequence>MEWPEKIIIGIGEEWKKGPDAESEKRLREAYEALYQQVQGKDYWVAAMVTDGLIYETSFDPKRITAPCGNDHWFQCSKACTKDIWEEGEVPDGICPHCGAPLTANTVQADPYIEEGYLPQWEAYKKWQTTVLNRDLLLLELGVGMAYPTVIRWPFERIAMLSKKARLVRVHGTLSQLPEGLERAQRIKENSVDWVLRTFGETSD</sequence>
<evidence type="ECO:0008006" key="3">
    <source>
        <dbReference type="Google" id="ProtNLM"/>
    </source>
</evidence>
<evidence type="ECO:0000313" key="1">
    <source>
        <dbReference type="EMBL" id="HJB08679.1"/>
    </source>
</evidence>
<dbReference type="EMBL" id="DWYS01000148">
    <property type="protein sequence ID" value="HJB08679.1"/>
    <property type="molecule type" value="Genomic_DNA"/>
</dbReference>
<reference evidence="1" key="1">
    <citation type="journal article" date="2021" name="PeerJ">
        <title>Extensive microbial diversity within the chicken gut microbiome revealed by metagenomics and culture.</title>
        <authorList>
            <person name="Gilroy R."/>
            <person name="Ravi A."/>
            <person name="Getino M."/>
            <person name="Pursley I."/>
            <person name="Horton D.L."/>
            <person name="Alikhan N.F."/>
            <person name="Baker D."/>
            <person name="Gharbi K."/>
            <person name="Hall N."/>
            <person name="Watson M."/>
            <person name="Adriaenssens E.M."/>
            <person name="Foster-Nyarko E."/>
            <person name="Jarju S."/>
            <person name="Secka A."/>
            <person name="Antonio M."/>
            <person name="Oren A."/>
            <person name="Chaudhuri R.R."/>
            <person name="La Ragione R."/>
            <person name="Hildebrand F."/>
            <person name="Pallen M.J."/>
        </authorList>
    </citation>
    <scope>NUCLEOTIDE SEQUENCE</scope>
    <source>
        <strain evidence="1">CHK188-4685</strain>
    </source>
</reference>
<proteinExistence type="predicted"/>
<dbReference type="InterPro" id="IPR029035">
    <property type="entry name" value="DHS-like_NAD/FAD-binding_dom"/>
</dbReference>
<reference evidence="1" key="2">
    <citation type="submission" date="2021-04" db="EMBL/GenBank/DDBJ databases">
        <authorList>
            <person name="Gilroy R."/>
        </authorList>
    </citation>
    <scope>NUCLEOTIDE SEQUENCE</scope>
    <source>
        <strain evidence="1">CHK188-4685</strain>
    </source>
</reference>
<organism evidence="1 2">
    <name type="scientific">Candidatus Enterocloster faecavium</name>
    <dbReference type="NCBI Taxonomy" id="2838560"/>
    <lineage>
        <taxon>Bacteria</taxon>
        <taxon>Bacillati</taxon>
        <taxon>Bacillota</taxon>
        <taxon>Clostridia</taxon>
        <taxon>Lachnospirales</taxon>
        <taxon>Lachnospiraceae</taxon>
        <taxon>Enterocloster</taxon>
    </lineage>
</organism>
<comment type="caution">
    <text evidence="1">The sequence shown here is derived from an EMBL/GenBank/DDBJ whole genome shotgun (WGS) entry which is preliminary data.</text>
</comment>
<dbReference type="AlphaFoldDB" id="A0A9D2L9W3"/>
<dbReference type="Proteomes" id="UP000886804">
    <property type="component" value="Unassembled WGS sequence"/>
</dbReference>
<dbReference type="SUPFAM" id="SSF52467">
    <property type="entry name" value="DHS-like NAD/FAD-binding domain"/>
    <property type="match status" value="1"/>
</dbReference>